<accession>Q4BVB9</accession>
<dbReference type="InterPro" id="IPR002559">
    <property type="entry name" value="Transposase_11"/>
</dbReference>
<dbReference type="Pfam" id="PF01609">
    <property type="entry name" value="DDE_Tnp_1"/>
    <property type="match status" value="1"/>
</dbReference>
<dbReference type="Proteomes" id="UP000003922">
    <property type="component" value="Unassembled WGS sequence"/>
</dbReference>
<keyword evidence="3" id="KW-1185">Reference proteome</keyword>
<dbReference type="PANTHER" id="PTHR34614:SF2">
    <property type="entry name" value="TRANSPOSASE IS4-LIKE DOMAIN-CONTAINING PROTEIN"/>
    <property type="match status" value="1"/>
</dbReference>
<dbReference type="AlphaFoldDB" id="Q4BVB9"/>
<gene>
    <name evidence="2" type="ORF">CwatDRAFT_0450</name>
</gene>
<name>Q4BVB9_CROWT</name>
<feature type="domain" description="Transposase IS4-like" evidence="1">
    <location>
        <begin position="194"/>
        <end position="493"/>
    </location>
</feature>
<dbReference type="KEGG" id="cwa:CwatDRAFT_0450"/>
<evidence type="ECO:0000259" key="1">
    <source>
        <dbReference type="Pfam" id="PF01609"/>
    </source>
</evidence>
<dbReference type="InterPro" id="IPR047654">
    <property type="entry name" value="IS1634_transpos"/>
</dbReference>
<proteinExistence type="predicted"/>
<dbReference type="NCBIfam" id="NF033559">
    <property type="entry name" value="transpos_IS1634"/>
    <property type="match status" value="1"/>
</dbReference>
<dbReference type="EMBL" id="AADV02000217">
    <property type="protein sequence ID" value="EAM47846.1"/>
    <property type="molecule type" value="Genomic_DNA"/>
</dbReference>
<evidence type="ECO:0000313" key="3">
    <source>
        <dbReference type="Proteomes" id="UP000003922"/>
    </source>
</evidence>
<protein>
    <submittedName>
        <fullName evidence="2">Similar to Transposase</fullName>
    </submittedName>
</protein>
<evidence type="ECO:0000313" key="2">
    <source>
        <dbReference type="EMBL" id="EAM47846.1"/>
    </source>
</evidence>
<organism evidence="2 3">
    <name type="scientific">Crocosphaera watsonii WH 8501</name>
    <dbReference type="NCBI Taxonomy" id="165597"/>
    <lineage>
        <taxon>Bacteria</taxon>
        <taxon>Bacillati</taxon>
        <taxon>Cyanobacteriota</taxon>
        <taxon>Cyanophyceae</taxon>
        <taxon>Oscillatoriophycideae</taxon>
        <taxon>Chroococcales</taxon>
        <taxon>Aphanothecaceae</taxon>
        <taxon>Crocosphaera</taxon>
    </lineage>
</organism>
<reference evidence="2" key="1">
    <citation type="submission" date="2004-02" db="EMBL/GenBank/DDBJ databases">
        <authorList>
            <consortium name="DOE Joint Genome Institute"/>
        </authorList>
    </citation>
    <scope>NUCLEOTIDE SEQUENCE [LARGE SCALE GENOMIC DNA]</scope>
    <source>
        <strain evidence="2">WH 8501</strain>
    </source>
</reference>
<comment type="caution">
    <text evidence="2">The sequence shown here is derived from an EMBL/GenBank/DDBJ whole genome shotgun (WGS) entry which is preliminary data.</text>
</comment>
<dbReference type="GO" id="GO:0003677">
    <property type="term" value="F:DNA binding"/>
    <property type="evidence" value="ECO:0007669"/>
    <property type="project" value="InterPro"/>
</dbReference>
<dbReference type="GO" id="GO:0004803">
    <property type="term" value="F:transposase activity"/>
    <property type="evidence" value="ECO:0007669"/>
    <property type="project" value="InterPro"/>
</dbReference>
<dbReference type="PANTHER" id="PTHR34614">
    <property type="match status" value="1"/>
</dbReference>
<dbReference type="SUPFAM" id="SSF53098">
    <property type="entry name" value="Ribonuclease H-like"/>
    <property type="match status" value="1"/>
</dbReference>
<reference evidence="2" key="2">
    <citation type="submission" date="2005-06" db="EMBL/GenBank/DDBJ databases">
        <title>Sequencing of the draft genome and assembly of Crocosphaera watsonii WH 8501.</title>
        <authorList>
            <consortium name="US DOE Joint Genome Institute (JGI-PGF)"/>
            <person name="Copeland A."/>
            <person name="Lucas S."/>
            <person name="Lapidus A."/>
            <person name="Barry K."/>
            <person name="Detter C."/>
            <person name="Glavina T."/>
            <person name="Hammon N."/>
            <person name="Israni S."/>
            <person name="Pitluck S."/>
            <person name="Richardson P."/>
        </authorList>
    </citation>
    <scope>NUCLEOTIDE SEQUENCE [LARGE SCALE GENOMIC DNA]</scope>
    <source>
        <strain evidence="2">WH 8501</strain>
    </source>
</reference>
<dbReference type="GO" id="GO:0006313">
    <property type="term" value="P:DNA transposition"/>
    <property type="evidence" value="ECO:0007669"/>
    <property type="project" value="InterPro"/>
</dbReference>
<sequence>MYMITYLNGQGFSLFAKIVVMYMERVPNRNSPPAVLLRESYREGERVKKRTLANLSTLPDEVVDNMKLVLKGAKVSMTETIPDNFEVIRSRPHGHVMVILETIKKLGLDKIIAKTSSRTRNLVLGMIIARIINPKSKLATARGFHEKTFSNSLGKVLNLEKADEDELYDALDWLVNKQEKIENKLASLHLNNGSLVLYDVTSTYLEGNGCELGKYGYNRDKKKGKTQIVFGLLCDQNGCPVAVEVFEGNTSDTSTLESQIEKVRKRFEVKNVVWVTDRGILTSSNIKELVKPVEGLDYISGLTKASIRKLAEVEAIQLGLFDEVNLVEFESEDYPNERLIACRNPLIAAKNRKQREALLKIAEEQFELIIKATKREKRALKGADKIALRVAKLLNKYKINKYYNLDITYSGFTYERKQELIDQEIALDGVYILRNSVDETLMDGFEVVKAYKSLSSLEEAFRCYKSIDLKVRPIYHYKGDRVKAHIFLCMLAYYVEWHLKQKLAPLLFEDEEIDNNYQDVIKARRSNSAVAKDRKKRTEDNLPVHSFRTLLEDLGTICLNTVECSLESGKYVFDKITRPTEVQQKALDLLSISSVCTH</sequence>
<dbReference type="InterPro" id="IPR012337">
    <property type="entry name" value="RNaseH-like_sf"/>
</dbReference>
<reference evidence="2" key="3">
    <citation type="submission" date="2016-12" db="EMBL/GenBank/DDBJ databases">
        <title>Annotation of the draft genome assembly of Crocosphaera watsonii WH 8501.</title>
        <authorList>
            <consortium name="US DOE Joint Genome Institute (JGI-ORNL)"/>
            <person name="Larimer F."/>
            <person name="Land M."/>
        </authorList>
    </citation>
    <scope>NUCLEOTIDE SEQUENCE</scope>
    <source>
        <strain evidence="2">WH 8501</strain>
    </source>
</reference>